<dbReference type="GO" id="GO:0000932">
    <property type="term" value="C:P-body"/>
    <property type="evidence" value="ECO:0000318"/>
    <property type="project" value="GO_Central"/>
</dbReference>
<keyword evidence="4" id="KW-0853">WD repeat</keyword>
<gene>
    <name evidence="8" type="ORF">THAPSDRAFT_24835</name>
</gene>
<feature type="region of interest" description="Disordered" evidence="6">
    <location>
        <begin position="578"/>
        <end position="604"/>
    </location>
</feature>
<evidence type="ECO:0000256" key="5">
    <source>
        <dbReference type="ARBA" id="ARBA00022737"/>
    </source>
</evidence>
<feature type="region of interest" description="Disordered" evidence="6">
    <location>
        <begin position="687"/>
        <end position="748"/>
    </location>
</feature>
<organism evidence="8 9">
    <name type="scientific">Thalassiosira pseudonana</name>
    <name type="common">Marine diatom</name>
    <name type="synonym">Cyclotella nana</name>
    <dbReference type="NCBI Taxonomy" id="35128"/>
    <lineage>
        <taxon>Eukaryota</taxon>
        <taxon>Sar</taxon>
        <taxon>Stramenopiles</taxon>
        <taxon>Ochrophyta</taxon>
        <taxon>Bacillariophyta</taxon>
        <taxon>Coscinodiscophyceae</taxon>
        <taxon>Thalassiosirophycidae</taxon>
        <taxon>Thalassiosirales</taxon>
        <taxon>Thalassiosiraceae</taxon>
        <taxon>Thalassiosira</taxon>
    </lineage>
</organism>
<feature type="region of interest" description="Disordered" evidence="6">
    <location>
        <begin position="138"/>
        <end position="163"/>
    </location>
</feature>
<dbReference type="GeneID" id="7452667"/>
<reference evidence="8 9" key="1">
    <citation type="journal article" date="2004" name="Science">
        <title>The genome of the diatom Thalassiosira pseudonana: ecology, evolution, and metabolism.</title>
        <authorList>
            <person name="Armbrust E.V."/>
            <person name="Berges J.A."/>
            <person name="Bowler C."/>
            <person name="Green B.R."/>
            <person name="Martinez D."/>
            <person name="Putnam N.H."/>
            <person name="Zhou S."/>
            <person name="Allen A.E."/>
            <person name="Apt K.E."/>
            <person name="Bechner M."/>
            <person name="Brzezinski M.A."/>
            <person name="Chaal B.K."/>
            <person name="Chiovitti A."/>
            <person name="Davis A.K."/>
            <person name="Demarest M.S."/>
            <person name="Detter J.C."/>
            <person name="Glavina T."/>
            <person name="Goodstein D."/>
            <person name="Hadi M.Z."/>
            <person name="Hellsten U."/>
            <person name="Hildebrand M."/>
            <person name="Jenkins B.D."/>
            <person name="Jurka J."/>
            <person name="Kapitonov V.V."/>
            <person name="Kroger N."/>
            <person name="Lau W.W."/>
            <person name="Lane T.W."/>
            <person name="Larimer F.W."/>
            <person name="Lippmeier J.C."/>
            <person name="Lucas S."/>
            <person name="Medina M."/>
            <person name="Montsant A."/>
            <person name="Obornik M."/>
            <person name="Parker M.S."/>
            <person name="Palenik B."/>
            <person name="Pazour G.J."/>
            <person name="Richardson P.M."/>
            <person name="Rynearson T.A."/>
            <person name="Saito M.A."/>
            <person name="Schwartz D.C."/>
            <person name="Thamatrakoln K."/>
            <person name="Valentin K."/>
            <person name="Vardi A."/>
            <person name="Wilkerson F.P."/>
            <person name="Rokhsar D.S."/>
        </authorList>
    </citation>
    <scope>NUCLEOTIDE SEQUENCE [LARGE SCALE GENOMIC DNA]</scope>
    <source>
        <strain evidence="8 9">CCMP1335</strain>
    </source>
</reference>
<dbReference type="Gene3D" id="1.10.220.100">
    <property type="entry name" value="conserved c-terminal region of ge- 1"/>
    <property type="match status" value="1"/>
</dbReference>
<dbReference type="PROSITE" id="PS00678">
    <property type="entry name" value="WD_REPEATS_1"/>
    <property type="match status" value="1"/>
</dbReference>
<dbReference type="InterPro" id="IPR036322">
    <property type="entry name" value="WD40_repeat_dom_sf"/>
</dbReference>
<dbReference type="InterPro" id="IPR045152">
    <property type="entry name" value="EDC4-like"/>
</dbReference>
<dbReference type="HOGENOM" id="CLU_005133_0_0_1"/>
<evidence type="ECO:0000256" key="2">
    <source>
        <dbReference type="ARBA" id="ARBA00009639"/>
    </source>
</evidence>
<feature type="compositionally biased region" description="Basic and acidic residues" evidence="6">
    <location>
        <begin position="734"/>
        <end position="743"/>
    </location>
</feature>
<evidence type="ECO:0000313" key="8">
    <source>
        <dbReference type="EMBL" id="EED88750.1"/>
    </source>
</evidence>
<dbReference type="SUPFAM" id="SSF50978">
    <property type="entry name" value="WD40 repeat-like"/>
    <property type="match status" value="1"/>
</dbReference>
<feature type="compositionally biased region" description="Low complexity" evidence="6">
    <location>
        <begin position="933"/>
        <end position="942"/>
    </location>
</feature>
<dbReference type="FunFam" id="1.10.220.100:FF:000002">
    <property type="entry name" value="Yeast Enhancer of DeCapping homolog"/>
    <property type="match status" value="1"/>
</dbReference>
<dbReference type="InParanoid" id="B8CCC9"/>
<evidence type="ECO:0000256" key="3">
    <source>
        <dbReference type="ARBA" id="ARBA00022490"/>
    </source>
</evidence>
<dbReference type="PANTHER" id="PTHR15598">
    <property type="entry name" value="ENHANCER OF MRNA-DECAPPING PROTEIN 4"/>
    <property type="match status" value="1"/>
</dbReference>
<keyword evidence="5" id="KW-0677">Repeat</keyword>
<protein>
    <recommendedName>
        <fullName evidence="7">Enhancer of mRNA-decapping protein 4 C-terminal domain-containing protein</fullName>
    </recommendedName>
</protein>
<dbReference type="AlphaFoldDB" id="B8CCC9"/>
<dbReference type="KEGG" id="tps:THAPSDRAFT_24835"/>
<dbReference type="RefSeq" id="XP_002293741.1">
    <property type="nucleotide sequence ID" value="XM_002293705.1"/>
</dbReference>
<comment type="similarity">
    <text evidence="2">Belongs to the WD repeat EDC4 family.</text>
</comment>
<feature type="region of interest" description="Disordered" evidence="6">
    <location>
        <begin position="627"/>
        <end position="672"/>
    </location>
</feature>
<evidence type="ECO:0000256" key="4">
    <source>
        <dbReference type="ARBA" id="ARBA00022574"/>
    </source>
</evidence>
<name>B8CCC9_THAPS</name>
<dbReference type="PaxDb" id="35128-Thaps24835"/>
<proteinExistence type="inferred from homology"/>
<sequence>MTTLPPSTTGVGAVFNTSLASQASLSAPQPRTSPVAHFSSVANDGVGNDTISDAAIGSGKDRGLITNGRLLAVNSTYVAYAVKKGLVRVIDRRTAAKTLLRGHGEQTRIVDAAFFGTEGSSQTKEGVAALWKDLSDQRKRQQGQNVNGGNGQANTPVPPSGASDILATVGGMQDEACVLIWRIYGGTHTEEMGADKIFELKFPLAARIVWHPFNPNKFMLLHRNVHDEESSDKCRSVATMAETTRLVTTRHQSDGHGICDCKDGKVPGAVQFVVSDAVGASQAGANDVAWSNKDARHVLTAHDDGIVRLWDVTLPVTSVNPETGRVGEEGPNNSTSFQCISQLNVASVNASISKSRQVTRVLFLSQYESELSGSTSSITPPIITGTDMNHTITLWSAFSTSSVNKVVAPQRLRVFNLNSYSLPSISSMISVEMCPAPYRPSVDEATPSSFLLLAERTAGSMHALHLDTAWRNDTDKETSGVVVSGFDYVTTLNVVHPVLSLCLAPTTEDDEKNGATLADERDVDLCCVKSKAVQMLSLSAAMLCAPPKDLEGELAPGVTLLELADEDGDAEAIDAEFEDNYDMDEDDAVEYSGDDTGDDAPNPLASLLQSEKASAVTADTAADDPFSNWLGAIANPIPPPTTTSASAPSPPPPPGLGFGALSPPPGMAASEGMSFLSPMEILSASGSDLDRKDTKKPNPPPNAAKKPATAPGKKKKGDDSSKKTPTTAPMTILKRAEPKEAKAETSSSAAVLVGASVDASDIATTMESVLAAQMKSYEKGILDVVRKTVVSEVEAAVGSSLEDAGKATELAFQKALVGDSKFNKKLEKAAKESAVLAAREAVSAMQAPIMSSLHHTMREVMIPAYEAATRQMFQQVSVSVEQGMAQLAANQAKASATSLDAMSAQMMKMAEAIQSLSAEVSQLRSSGAGGGAAASAQSGVSQKAPSAQQPRLVDPRQEIVTLCHAQRYEEAFTKAVSASNGDIVLFACKHADISVVFNGEVTLSQTILICLMQQLGAVLVSTSDPGDFKTIVTWLQECAVTIDPTNESIQRHVGGVVQQLLANINSKMSNCDPMWRRPLQTLMQVIRGLL</sequence>
<reference evidence="8 9" key="2">
    <citation type="journal article" date="2008" name="Nature">
        <title>The Phaeodactylum genome reveals the evolutionary history of diatom genomes.</title>
        <authorList>
            <person name="Bowler C."/>
            <person name="Allen A.E."/>
            <person name="Badger J.H."/>
            <person name="Grimwood J."/>
            <person name="Jabbari K."/>
            <person name="Kuo A."/>
            <person name="Maheswari U."/>
            <person name="Martens C."/>
            <person name="Maumus F."/>
            <person name="Otillar R.P."/>
            <person name="Rayko E."/>
            <person name="Salamov A."/>
            <person name="Vandepoele K."/>
            <person name="Beszteri B."/>
            <person name="Gruber A."/>
            <person name="Heijde M."/>
            <person name="Katinka M."/>
            <person name="Mock T."/>
            <person name="Valentin K."/>
            <person name="Verret F."/>
            <person name="Berges J.A."/>
            <person name="Brownlee C."/>
            <person name="Cadoret J.P."/>
            <person name="Chiovitti A."/>
            <person name="Choi C.J."/>
            <person name="Coesel S."/>
            <person name="De Martino A."/>
            <person name="Detter J.C."/>
            <person name="Durkin C."/>
            <person name="Falciatore A."/>
            <person name="Fournet J."/>
            <person name="Haruta M."/>
            <person name="Huysman M.J."/>
            <person name="Jenkins B.D."/>
            <person name="Jiroutova K."/>
            <person name="Jorgensen R.E."/>
            <person name="Joubert Y."/>
            <person name="Kaplan A."/>
            <person name="Kroger N."/>
            <person name="Kroth P.G."/>
            <person name="La Roche J."/>
            <person name="Lindquist E."/>
            <person name="Lommer M."/>
            <person name="Martin-Jezequel V."/>
            <person name="Lopez P.J."/>
            <person name="Lucas S."/>
            <person name="Mangogna M."/>
            <person name="McGinnis K."/>
            <person name="Medlin L.K."/>
            <person name="Montsant A."/>
            <person name="Oudot-Le Secq M.P."/>
            <person name="Napoli C."/>
            <person name="Obornik M."/>
            <person name="Parker M.S."/>
            <person name="Petit J.L."/>
            <person name="Porcel B.M."/>
            <person name="Poulsen N."/>
            <person name="Robison M."/>
            <person name="Rychlewski L."/>
            <person name="Rynearson T.A."/>
            <person name="Schmutz J."/>
            <person name="Shapiro H."/>
            <person name="Siaut M."/>
            <person name="Stanley M."/>
            <person name="Sussman M.R."/>
            <person name="Taylor A.R."/>
            <person name="Vardi A."/>
            <person name="von Dassow P."/>
            <person name="Vyverman W."/>
            <person name="Willis A."/>
            <person name="Wyrwicz L.S."/>
            <person name="Rokhsar D.S."/>
            <person name="Weissenbach J."/>
            <person name="Armbrust E.V."/>
            <person name="Green B.R."/>
            <person name="Van de Peer Y."/>
            <person name="Grigoriev I.V."/>
        </authorList>
    </citation>
    <scope>NUCLEOTIDE SEQUENCE [LARGE SCALE GENOMIC DNA]</scope>
    <source>
        <strain evidence="8 9">CCMP1335</strain>
    </source>
</reference>
<dbReference type="InterPro" id="IPR044938">
    <property type="entry name" value="EDC4_C_sf"/>
</dbReference>
<dbReference type="Pfam" id="PF21289">
    <property type="entry name" value="EDC4_C"/>
    <property type="match status" value="1"/>
</dbReference>
<dbReference type="GO" id="GO:0031087">
    <property type="term" value="P:deadenylation-independent decapping of nuclear-transcribed mRNA"/>
    <property type="evidence" value="ECO:0000318"/>
    <property type="project" value="GO_Central"/>
</dbReference>
<feature type="compositionally biased region" description="Acidic residues" evidence="6">
    <location>
        <begin position="578"/>
        <end position="598"/>
    </location>
</feature>
<keyword evidence="9" id="KW-1185">Reference proteome</keyword>
<dbReference type="STRING" id="35128.B8CCC9"/>
<dbReference type="PANTHER" id="PTHR15598:SF5">
    <property type="entry name" value="ENHANCER OF MRNA-DECAPPING PROTEIN 4"/>
    <property type="match status" value="1"/>
</dbReference>
<dbReference type="OMA" id="ICLMQQL"/>
<dbReference type="InterPro" id="IPR019775">
    <property type="entry name" value="WD40_repeat_CS"/>
</dbReference>
<dbReference type="eggNOG" id="KOG1916">
    <property type="taxonomic scope" value="Eukaryota"/>
</dbReference>
<keyword evidence="3" id="KW-0963">Cytoplasm</keyword>
<evidence type="ECO:0000259" key="7">
    <source>
        <dbReference type="Pfam" id="PF21289"/>
    </source>
</evidence>
<comment type="subcellular location">
    <subcellularLocation>
        <location evidence="1">Cytoplasm</location>
        <location evidence="1">P-body</location>
    </subcellularLocation>
</comment>
<dbReference type="Gene3D" id="2.130.10.10">
    <property type="entry name" value="YVTN repeat-like/Quinoprotein amine dehydrogenase"/>
    <property type="match status" value="1"/>
</dbReference>
<accession>B8CCC9</accession>
<evidence type="ECO:0000256" key="1">
    <source>
        <dbReference type="ARBA" id="ARBA00004201"/>
    </source>
</evidence>
<evidence type="ECO:0000256" key="6">
    <source>
        <dbReference type="SAM" id="MobiDB-lite"/>
    </source>
</evidence>
<dbReference type="EMBL" id="CM000649">
    <property type="protein sequence ID" value="EED88750.1"/>
    <property type="molecule type" value="Genomic_DNA"/>
</dbReference>
<dbReference type="Proteomes" id="UP000001449">
    <property type="component" value="Chromosome 14"/>
</dbReference>
<evidence type="ECO:0000313" key="9">
    <source>
        <dbReference type="Proteomes" id="UP000001449"/>
    </source>
</evidence>
<dbReference type="InterPro" id="IPR015943">
    <property type="entry name" value="WD40/YVTN_repeat-like_dom_sf"/>
</dbReference>
<dbReference type="InterPro" id="IPR049404">
    <property type="entry name" value="EDC4_C"/>
</dbReference>
<feature type="region of interest" description="Disordered" evidence="6">
    <location>
        <begin position="929"/>
        <end position="952"/>
    </location>
</feature>
<feature type="domain" description="Enhancer of mRNA-decapping protein 4 C-terminal" evidence="7">
    <location>
        <begin position="961"/>
        <end position="1071"/>
    </location>
</feature>